<protein>
    <submittedName>
        <fullName evidence="1">10452_t:CDS:1</fullName>
    </submittedName>
</protein>
<dbReference type="EMBL" id="CAJVQC010065679">
    <property type="protein sequence ID" value="CAG8805743.1"/>
    <property type="molecule type" value="Genomic_DNA"/>
</dbReference>
<feature type="non-terminal residue" evidence="1">
    <location>
        <position position="1"/>
    </location>
</feature>
<keyword evidence="2" id="KW-1185">Reference proteome</keyword>
<gene>
    <name evidence="1" type="ORF">RPERSI_LOCUS22000</name>
</gene>
<comment type="caution">
    <text evidence="1">The sequence shown here is derived from an EMBL/GenBank/DDBJ whole genome shotgun (WGS) entry which is preliminary data.</text>
</comment>
<feature type="non-terminal residue" evidence="1">
    <location>
        <position position="70"/>
    </location>
</feature>
<evidence type="ECO:0000313" key="1">
    <source>
        <dbReference type="EMBL" id="CAG8805743.1"/>
    </source>
</evidence>
<organism evidence="1 2">
    <name type="scientific">Racocetra persica</name>
    <dbReference type="NCBI Taxonomy" id="160502"/>
    <lineage>
        <taxon>Eukaryota</taxon>
        <taxon>Fungi</taxon>
        <taxon>Fungi incertae sedis</taxon>
        <taxon>Mucoromycota</taxon>
        <taxon>Glomeromycotina</taxon>
        <taxon>Glomeromycetes</taxon>
        <taxon>Diversisporales</taxon>
        <taxon>Gigasporaceae</taxon>
        <taxon>Racocetra</taxon>
    </lineage>
</organism>
<proteinExistence type="predicted"/>
<accession>A0ACA9RQA7</accession>
<name>A0ACA9RQA7_9GLOM</name>
<evidence type="ECO:0000313" key="2">
    <source>
        <dbReference type="Proteomes" id="UP000789920"/>
    </source>
</evidence>
<reference evidence="1" key="1">
    <citation type="submission" date="2021-06" db="EMBL/GenBank/DDBJ databases">
        <authorList>
            <person name="Kallberg Y."/>
            <person name="Tangrot J."/>
            <person name="Rosling A."/>
        </authorList>
    </citation>
    <scope>NUCLEOTIDE SEQUENCE</scope>
    <source>
        <strain evidence="1">MA461A</strain>
    </source>
</reference>
<sequence>FNNNDFYYNKTIDMNIFDQNDKSEEIQKKIDKKEYYEAIDINELNQNNKSKKTQKMKRIRKNTVHNSTKE</sequence>
<dbReference type="Proteomes" id="UP000789920">
    <property type="component" value="Unassembled WGS sequence"/>
</dbReference>